<reference evidence="5" key="1">
    <citation type="submission" date="2019-02" db="EMBL/GenBank/DDBJ databases">
        <authorList>
            <person name="Gruber-Vodicka R. H."/>
            <person name="Seah K. B. B."/>
        </authorList>
    </citation>
    <scope>NUCLEOTIDE SEQUENCE</scope>
    <source>
        <strain evidence="3">BECK_BZ197</strain>
        <strain evidence="5">BECK_BZ198</strain>
        <strain evidence="4">BECK_BZ199</strain>
    </source>
</reference>
<organism evidence="5">
    <name type="scientific">Candidatus Kentrum sp. MB</name>
    <dbReference type="NCBI Taxonomy" id="2138164"/>
    <lineage>
        <taxon>Bacteria</taxon>
        <taxon>Pseudomonadati</taxon>
        <taxon>Pseudomonadota</taxon>
        <taxon>Gammaproteobacteria</taxon>
        <taxon>Candidatus Kentrum</taxon>
    </lineage>
</organism>
<dbReference type="GO" id="GO:0016887">
    <property type="term" value="F:ATP hydrolysis activity"/>
    <property type="evidence" value="ECO:0007669"/>
    <property type="project" value="InterPro"/>
</dbReference>
<feature type="region of interest" description="Disordered" evidence="1">
    <location>
        <begin position="1"/>
        <end position="37"/>
    </location>
</feature>
<protein>
    <submittedName>
        <fullName evidence="5">ATPase family associated with various cellular activities (AAA)</fullName>
    </submittedName>
</protein>
<accession>A0A451BA84</accession>
<dbReference type="InterPro" id="IPR003959">
    <property type="entry name" value="ATPase_AAA_core"/>
</dbReference>
<dbReference type="InterPro" id="IPR027417">
    <property type="entry name" value="P-loop_NTPase"/>
</dbReference>
<dbReference type="Gene3D" id="3.40.50.300">
    <property type="entry name" value="P-loop containing nucleotide triphosphate hydrolases"/>
    <property type="match status" value="1"/>
</dbReference>
<dbReference type="SUPFAM" id="SSF52540">
    <property type="entry name" value="P-loop containing nucleoside triphosphate hydrolases"/>
    <property type="match status" value="1"/>
</dbReference>
<dbReference type="InterPro" id="IPR003593">
    <property type="entry name" value="AAA+_ATPase"/>
</dbReference>
<evidence type="ECO:0000259" key="2">
    <source>
        <dbReference type="SMART" id="SM00382"/>
    </source>
</evidence>
<dbReference type="GO" id="GO:0005524">
    <property type="term" value="F:ATP binding"/>
    <property type="evidence" value="ECO:0007669"/>
    <property type="project" value="InterPro"/>
</dbReference>
<evidence type="ECO:0000313" key="3">
    <source>
        <dbReference type="EMBL" id="VFK26487.1"/>
    </source>
</evidence>
<dbReference type="SMART" id="SM00382">
    <property type="entry name" value="AAA"/>
    <property type="match status" value="1"/>
</dbReference>
<dbReference type="AlphaFoldDB" id="A0A451BA84"/>
<sequence length="336" mass="37949">MDMNDDTLQFQLPDTDPPPWREFSHRKNRKARAENYQPSQKEIKLVNAALMLRRPLLITGPPGVGKSSLAHAVANKLGLGDVLQWPITSKSVRQDGLYQYDALARLQEAALLEKRVRQGGDATENIVEDIGRYITLGPLGTAFSRSTRERPSVVLIDELDKSDIDLPNDLLHLFEEGEFEIPEIARLPDVVGRKASVRVYAHNSRKKLAVPRDGFVRCQAFPLIIMTSNGEREFPPAFLRRCLRLHIVQPAEDALRDIVRQHLKLDVPDESAAGLTLQQQASRDLLLTFLKRRDTENQPLATDQLLNAMYLFQSGVDVSKEQNEELRSAIFEALSE</sequence>
<evidence type="ECO:0000313" key="5">
    <source>
        <dbReference type="EMBL" id="VFK75183.1"/>
    </source>
</evidence>
<proteinExistence type="predicted"/>
<feature type="compositionally biased region" description="Polar residues" evidence="1">
    <location>
        <begin position="1"/>
        <end position="12"/>
    </location>
</feature>
<evidence type="ECO:0000256" key="1">
    <source>
        <dbReference type="SAM" id="MobiDB-lite"/>
    </source>
</evidence>
<dbReference type="EMBL" id="CAADFQ010000015">
    <property type="protein sequence ID" value="VFK30355.1"/>
    <property type="molecule type" value="Genomic_DNA"/>
</dbReference>
<dbReference type="EMBL" id="CAADFO010000021">
    <property type="protein sequence ID" value="VFK26487.1"/>
    <property type="molecule type" value="Genomic_DNA"/>
</dbReference>
<dbReference type="Pfam" id="PF00004">
    <property type="entry name" value="AAA"/>
    <property type="match status" value="1"/>
</dbReference>
<gene>
    <name evidence="3" type="ORF">BECKMB1821G_GA0114241_102133</name>
    <name evidence="5" type="ORF">BECKMB1821H_GA0114242_101715</name>
    <name evidence="4" type="ORF">BECKMB1821I_GA0114274_101515</name>
</gene>
<dbReference type="EMBL" id="CAADGH010000017">
    <property type="protein sequence ID" value="VFK75183.1"/>
    <property type="molecule type" value="Genomic_DNA"/>
</dbReference>
<evidence type="ECO:0000313" key="4">
    <source>
        <dbReference type="EMBL" id="VFK30355.1"/>
    </source>
</evidence>
<name>A0A451BA84_9GAMM</name>
<feature type="domain" description="AAA+ ATPase" evidence="2">
    <location>
        <begin position="52"/>
        <end position="253"/>
    </location>
</feature>